<dbReference type="Gene3D" id="1.10.274.10">
    <property type="entry name" value="PtsI, HPr-binding domain"/>
    <property type="match status" value="1"/>
</dbReference>
<dbReference type="GO" id="GO:0016301">
    <property type="term" value="F:kinase activity"/>
    <property type="evidence" value="ECO:0007669"/>
    <property type="project" value="UniProtKB-KW"/>
</dbReference>
<feature type="active site" description="Proton donor" evidence="18">
    <location>
        <position position="488"/>
    </location>
</feature>
<name>A0A7X6REU3_9CORY</name>
<evidence type="ECO:0000256" key="14">
    <source>
        <dbReference type="ARBA" id="ARBA00022777"/>
    </source>
</evidence>
<feature type="binding site" evidence="19">
    <location>
        <position position="451"/>
    </location>
    <ligand>
        <name>phosphoenolpyruvate</name>
        <dbReference type="ChEBI" id="CHEBI:58702"/>
    </ligand>
</feature>
<feature type="binding site" evidence="19">
    <location>
        <begin position="440"/>
        <end position="441"/>
    </location>
    <ligand>
        <name>phosphoenolpyruvate</name>
        <dbReference type="ChEBI" id="CHEBI:58702"/>
    </ligand>
</feature>
<evidence type="ECO:0000313" key="24">
    <source>
        <dbReference type="EMBL" id="MET3944412.1"/>
    </source>
</evidence>
<dbReference type="PIRSF" id="PIRSF000732">
    <property type="entry name" value="PTS_enzyme_I"/>
    <property type="match status" value="1"/>
</dbReference>
<comment type="similarity">
    <text evidence="5 17">Belongs to the PEP-utilizing enzyme family.</text>
</comment>
<feature type="binding site" evidence="20">
    <location>
        <position position="417"/>
    </location>
    <ligand>
        <name>Mg(2+)</name>
        <dbReference type="ChEBI" id="CHEBI:18420"/>
    </ligand>
</feature>
<feature type="binding site" evidence="19">
    <location>
        <position position="291"/>
    </location>
    <ligand>
        <name>phosphoenolpyruvate</name>
        <dbReference type="ChEBI" id="CHEBI:58702"/>
    </ligand>
</feature>
<feature type="domain" description="Phosphotransferase system enzyme I N-terminal" evidence="23">
    <location>
        <begin position="8"/>
        <end position="125"/>
    </location>
</feature>
<evidence type="ECO:0000256" key="15">
    <source>
        <dbReference type="ARBA" id="ARBA00022842"/>
    </source>
</evidence>
<dbReference type="PANTHER" id="PTHR46244:SF3">
    <property type="entry name" value="PHOSPHOENOLPYRUVATE-PROTEIN PHOSPHOTRANSFERASE"/>
    <property type="match status" value="1"/>
</dbReference>
<dbReference type="EMBL" id="JBEPNZ010000001">
    <property type="protein sequence ID" value="MET3944412.1"/>
    <property type="molecule type" value="Genomic_DNA"/>
</dbReference>
<evidence type="ECO:0000259" key="21">
    <source>
        <dbReference type="Pfam" id="PF00391"/>
    </source>
</evidence>
<keyword evidence="10 17" id="KW-0762">Sugar transport</keyword>
<evidence type="ECO:0000256" key="17">
    <source>
        <dbReference type="PIRNR" id="PIRNR000732"/>
    </source>
</evidence>
<evidence type="ECO:0000256" key="3">
    <source>
        <dbReference type="ARBA" id="ARBA00002728"/>
    </source>
</evidence>
<dbReference type="SUPFAM" id="SSF52009">
    <property type="entry name" value="Phosphohistidine domain"/>
    <property type="match status" value="1"/>
</dbReference>
<feature type="binding site" evidence="19">
    <location>
        <position position="327"/>
    </location>
    <ligand>
        <name>phosphoenolpyruvate</name>
        <dbReference type="ChEBI" id="CHEBI:58702"/>
    </ligand>
</feature>
<protein>
    <recommendedName>
        <fullName evidence="7 17">Phosphoenolpyruvate-protein phosphotransferase</fullName>
        <ecNumber evidence="6 17">2.7.3.9</ecNumber>
    </recommendedName>
    <alternativeName>
        <fullName evidence="16 17">Phosphotransferase system, enzyme I</fullName>
    </alternativeName>
</protein>
<evidence type="ECO:0000256" key="5">
    <source>
        <dbReference type="ARBA" id="ARBA00007837"/>
    </source>
</evidence>
<reference evidence="24 27" key="2">
    <citation type="submission" date="2024-06" db="EMBL/GenBank/DDBJ databases">
        <title>Sequencing the genomes of 1000 actinobacteria strains.</title>
        <authorList>
            <person name="Klenk H.-P."/>
        </authorList>
    </citation>
    <scope>NUCLEOTIDE SEQUENCE [LARGE SCALE GENOMIC DNA]</scope>
    <source>
        <strain evidence="24 27">DSM 44265</strain>
    </source>
</reference>
<evidence type="ECO:0000313" key="27">
    <source>
        <dbReference type="Proteomes" id="UP001549139"/>
    </source>
</evidence>
<reference evidence="25 26" key="1">
    <citation type="submission" date="2020-04" db="EMBL/GenBank/DDBJ databases">
        <title>MicrobeNet Type strains.</title>
        <authorList>
            <person name="Nicholson A.C."/>
        </authorList>
    </citation>
    <scope>NUCLEOTIDE SEQUENCE [LARGE SCALE GENOMIC DNA]</scope>
    <source>
        <strain evidence="25 26">ATCC 700355</strain>
    </source>
</reference>
<evidence type="ECO:0000256" key="8">
    <source>
        <dbReference type="ARBA" id="ARBA00022448"/>
    </source>
</evidence>
<keyword evidence="27" id="KW-1185">Reference proteome</keyword>
<keyword evidence="11 17" id="KW-0808">Transferase</keyword>
<feature type="binding site" evidence="20">
    <location>
        <position position="441"/>
    </location>
    <ligand>
        <name>Mg(2+)</name>
        <dbReference type="ChEBI" id="CHEBI:18420"/>
    </ligand>
</feature>
<dbReference type="RefSeq" id="WP_168685267.1">
    <property type="nucleotide sequence ID" value="NZ_JAAXPF010000007.1"/>
</dbReference>
<evidence type="ECO:0000256" key="19">
    <source>
        <dbReference type="PIRSR" id="PIRSR000732-2"/>
    </source>
</evidence>
<dbReference type="EC" id="2.7.3.9" evidence="6 17"/>
<accession>A0A7X6REU3</accession>
<dbReference type="PANTHER" id="PTHR46244">
    <property type="entry name" value="PHOSPHOENOLPYRUVATE-PROTEIN PHOSPHOTRANSFERASE"/>
    <property type="match status" value="1"/>
</dbReference>
<dbReference type="NCBIfam" id="TIGR01417">
    <property type="entry name" value="PTS_I_fam"/>
    <property type="match status" value="1"/>
</dbReference>
<dbReference type="Proteomes" id="UP000554284">
    <property type="component" value="Unassembled WGS sequence"/>
</dbReference>
<dbReference type="InterPro" id="IPR000121">
    <property type="entry name" value="PEP_util_C"/>
</dbReference>
<dbReference type="InterPro" id="IPR008279">
    <property type="entry name" value="PEP-util_enz_mobile_dom"/>
</dbReference>
<keyword evidence="25" id="KW-0670">Pyruvate</keyword>
<evidence type="ECO:0000256" key="18">
    <source>
        <dbReference type="PIRSR" id="PIRSR000732-1"/>
    </source>
</evidence>
<organism evidence="25 26">
    <name type="scientific">Corynebacterium mucifaciens</name>
    <dbReference type="NCBI Taxonomy" id="57171"/>
    <lineage>
        <taxon>Bacteria</taxon>
        <taxon>Bacillati</taxon>
        <taxon>Actinomycetota</taxon>
        <taxon>Actinomycetes</taxon>
        <taxon>Mycobacteriales</taxon>
        <taxon>Corynebacteriaceae</taxon>
        <taxon>Corynebacterium</taxon>
    </lineage>
</organism>
<evidence type="ECO:0000256" key="13">
    <source>
        <dbReference type="ARBA" id="ARBA00022723"/>
    </source>
</evidence>
<dbReference type="GO" id="GO:0046872">
    <property type="term" value="F:metal ion binding"/>
    <property type="evidence" value="ECO:0007669"/>
    <property type="project" value="UniProtKB-KW"/>
</dbReference>
<dbReference type="SUPFAM" id="SSF51621">
    <property type="entry name" value="Phosphoenolpyruvate/pyruvate domain"/>
    <property type="match status" value="1"/>
</dbReference>
<proteinExistence type="inferred from homology"/>
<dbReference type="AlphaFoldDB" id="A0A7X6REU3"/>
<feature type="domain" description="PEP-utilising enzyme C-terminal" evidence="22">
    <location>
        <begin position="257"/>
        <end position="524"/>
    </location>
</feature>
<dbReference type="InterPro" id="IPR008731">
    <property type="entry name" value="PTS_EIN"/>
</dbReference>
<dbReference type="InterPro" id="IPR006318">
    <property type="entry name" value="PTS_EI-like"/>
</dbReference>
<dbReference type="InterPro" id="IPR040442">
    <property type="entry name" value="Pyrv_kinase-like_dom_sf"/>
</dbReference>
<keyword evidence="12 17" id="KW-0598">Phosphotransferase system</keyword>
<dbReference type="Pfam" id="PF02896">
    <property type="entry name" value="PEP-utilizers_C"/>
    <property type="match status" value="1"/>
</dbReference>
<evidence type="ECO:0000259" key="22">
    <source>
        <dbReference type="Pfam" id="PF02896"/>
    </source>
</evidence>
<dbReference type="InterPro" id="IPR024692">
    <property type="entry name" value="PTS_EI"/>
</dbReference>
<comment type="catalytic activity">
    <reaction evidence="1 17">
        <text>L-histidyl-[protein] + phosphoenolpyruvate = N(pros)-phospho-L-histidyl-[protein] + pyruvate</text>
        <dbReference type="Rhea" id="RHEA:23880"/>
        <dbReference type="Rhea" id="RHEA-COMP:9745"/>
        <dbReference type="Rhea" id="RHEA-COMP:9746"/>
        <dbReference type="ChEBI" id="CHEBI:15361"/>
        <dbReference type="ChEBI" id="CHEBI:29979"/>
        <dbReference type="ChEBI" id="CHEBI:58702"/>
        <dbReference type="ChEBI" id="CHEBI:64837"/>
        <dbReference type="EC" id="2.7.3.9"/>
    </reaction>
</comment>
<comment type="function">
    <text evidence="3 17">General (non sugar-specific) component of the phosphoenolpyruvate-dependent sugar phosphotransferase system (sugar PTS). This major carbohydrate active-transport system catalyzes the phosphorylation of incoming sugar substrates concomitantly with their translocation across the cell membrane. Enzyme I transfers the phosphoryl group from phosphoenolpyruvate (PEP) to the phosphoryl carrier protein (HPr).</text>
</comment>
<keyword evidence="15 17" id="KW-0460">Magnesium</keyword>
<evidence type="ECO:0000256" key="4">
    <source>
        <dbReference type="ARBA" id="ARBA00004496"/>
    </source>
</evidence>
<comment type="caution">
    <text evidence="25">The sequence shown here is derived from an EMBL/GenBank/DDBJ whole genome shotgun (WGS) entry which is preliminary data.</text>
</comment>
<keyword evidence="14 17" id="KW-0418">Kinase</keyword>
<dbReference type="InterPro" id="IPR036618">
    <property type="entry name" value="PtsI_HPr-bd_sf"/>
</dbReference>
<dbReference type="GO" id="GO:0009401">
    <property type="term" value="P:phosphoenolpyruvate-dependent sugar phosphotransferase system"/>
    <property type="evidence" value="ECO:0007669"/>
    <property type="project" value="UniProtKB-KW"/>
</dbReference>
<gene>
    <name evidence="25" type="primary">ptsP</name>
    <name evidence="25" type="ORF">HF989_07315</name>
    <name evidence="24" type="ORF">JOF50_001211</name>
</gene>
<dbReference type="Pfam" id="PF05524">
    <property type="entry name" value="PEP-utilisers_N"/>
    <property type="match status" value="1"/>
</dbReference>
<evidence type="ECO:0000256" key="1">
    <source>
        <dbReference type="ARBA" id="ARBA00000683"/>
    </source>
</evidence>
<evidence type="ECO:0000256" key="16">
    <source>
        <dbReference type="ARBA" id="ARBA00033235"/>
    </source>
</evidence>
<evidence type="ECO:0000256" key="11">
    <source>
        <dbReference type="ARBA" id="ARBA00022679"/>
    </source>
</evidence>
<sequence length="563" mass="58831">MSNRTVLHGIGVSAGTASGPVAVVTPAVGIDEHEPASVDPQADGERIRAVLHDVAASLTARAEYADSDASKAVLEATAALATDKGLIRGIDKELKKGAGATKAIHDAVEVYAEKLRKLGGYMAERVTDLYDIRNRATARLRGLPEPGVPDMETPSILVAHDLAPAETATLDQNLVLGIVTEAGGATSHTAILAAQLGIPCAVQVKGIADAVVDAPQVALDGGVGEVIVAPNTSDVEELAERSRRRAAALAGSSGEGATRDGTKIKLLANIGTAEDAEKAATQDLEGSGLFRSEFLFLDRESAPTVEEQAETYTKVLQAFGTRRVVVRTLDAGADKPLSFADLGEEENPALGRRGLRLSQAREDLLTDQLTALATAAANVPDAELWVMAPMVATVDEAKWFAQRARAAGLAKVGVMVETPAAAIRAWQVLEEVDFASIGTNDLSQYTMAADRMQGELADLLSPWQPAVLSMIRETCRGGEATGKPIGVCGEAGGDPLVALVLVGLGVKSLSMAPGKVNAVRAALRLHDFDTCRQMANFAVDARTARDAREAVLALADPVLKDLL</sequence>
<dbReference type="InterPro" id="IPR015813">
    <property type="entry name" value="Pyrv/PenolPyrv_kinase-like_dom"/>
</dbReference>
<feature type="active site" description="Tele-phosphohistidine intermediate" evidence="18">
    <location>
        <position position="188"/>
    </location>
</feature>
<evidence type="ECO:0000256" key="12">
    <source>
        <dbReference type="ARBA" id="ARBA00022683"/>
    </source>
</evidence>
<evidence type="ECO:0000256" key="7">
    <source>
        <dbReference type="ARBA" id="ARBA00016544"/>
    </source>
</evidence>
<dbReference type="EMBL" id="JAAXPF010000007">
    <property type="protein sequence ID" value="NKY69182.1"/>
    <property type="molecule type" value="Genomic_DNA"/>
</dbReference>
<dbReference type="InterPro" id="IPR050499">
    <property type="entry name" value="PEP-utilizing_PTS_enzyme"/>
</dbReference>
<evidence type="ECO:0000313" key="25">
    <source>
        <dbReference type="EMBL" id="NKY69182.1"/>
    </source>
</evidence>
<dbReference type="PRINTS" id="PR01736">
    <property type="entry name" value="PHPHTRNFRASE"/>
</dbReference>
<comment type="cofactor">
    <cofactor evidence="2 17 20">
        <name>Mg(2+)</name>
        <dbReference type="ChEBI" id="CHEBI:18420"/>
    </cofactor>
</comment>
<evidence type="ECO:0000259" key="23">
    <source>
        <dbReference type="Pfam" id="PF05524"/>
    </source>
</evidence>
<keyword evidence="9 17" id="KW-0963">Cytoplasm</keyword>
<keyword evidence="13 17" id="KW-0479">Metal-binding</keyword>
<keyword evidence="8 17" id="KW-0813">Transport</keyword>
<evidence type="ECO:0000256" key="6">
    <source>
        <dbReference type="ARBA" id="ARBA00012232"/>
    </source>
</evidence>
<dbReference type="GO" id="GO:0008965">
    <property type="term" value="F:phosphoenolpyruvate-protein phosphotransferase activity"/>
    <property type="evidence" value="ECO:0007669"/>
    <property type="project" value="UniProtKB-EC"/>
</dbReference>
<evidence type="ECO:0000256" key="2">
    <source>
        <dbReference type="ARBA" id="ARBA00001946"/>
    </source>
</evidence>
<dbReference type="SUPFAM" id="SSF47831">
    <property type="entry name" value="Enzyme I of the PEP:sugar phosphotransferase system HPr-binding (sub)domain"/>
    <property type="match status" value="1"/>
</dbReference>
<dbReference type="Pfam" id="PF00391">
    <property type="entry name" value="PEP-utilizers"/>
    <property type="match status" value="1"/>
</dbReference>
<dbReference type="InterPro" id="IPR036637">
    <property type="entry name" value="Phosphohistidine_dom_sf"/>
</dbReference>
<evidence type="ECO:0000256" key="20">
    <source>
        <dbReference type="PIRSR" id="PIRSR000732-3"/>
    </source>
</evidence>
<dbReference type="Gene3D" id="3.20.20.60">
    <property type="entry name" value="Phosphoenolpyruvate-binding domains"/>
    <property type="match status" value="1"/>
</dbReference>
<evidence type="ECO:0000256" key="9">
    <source>
        <dbReference type="ARBA" id="ARBA00022490"/>
    </source>
</evidence>
<dbReference type="Proteomes" id="UP001549139">
    <property type="component" value="Unassembled WGS sequence"/>
</dbReference>
<evidence type="ECO:0000256" key="10">
    <source>
        <dbReference type="ARBA" id="ARBA00022597"/>
    </source>
</evidence>
<dbReference type="GO" id="GO:0005737">
    <property type="term" value="C:cytoplasm"/>
    <property type="evidence" value="ECO:0007669"/>
    <property type="project" value="UniProtKB-SubCell"/>
</dbReference>
<dbReference type="Gene3D" id="3.50.30.10">
    <property type="entry name" value="Phosphohistidine domain"/>
    <property type="match status" value="1"/>
</dbReference>
<comment type="subcellular location">
    <subcellularLocation>
        <location evidence="4 17">Cytoplasm</location>
    </subcellularLocation>
</comment>
<evidence type="ECO:0000313" key="26">
    <source>
        <dbReference type="Proteomes" id="UP000554284"/>
    </source>
</evidence>
<feature type="domain" description="PEP-utilising enzyme mobile" evidence="21">
    <location>
        <begin position="152"/>
        <end position="222"/>
    </location>
</feature>